<evidence type="ECO:0000256" key="3">
    <source>
        <dbReference type="ARBA" id="ARBA00023140"/>
    </source>
</evidence>
<evidence type="ECO:0000256" key="4">
    <source>
        <dbReference type="ARBA" id="ARBA00046271"/>
    </source>
</evidence>
<evidence type="ECO:0000256" key="2">
    <source>
        <dbReference type="ARBA" id="ARBA00023136"/>
    </source>
</evidence>
<feature type="region of interest" description="Disordered" evidence="5">
    <location>
        <begin position="198"/>
        <end position="260"/>
    </location>
</feature>
<dbReference type="GO" id="GO:0005778">
    <property type="term" value="C:peroxisomal membrane"/>
    <property type="evidence" value="ECO:0007669"/>
    <property type="project" value="UniProtKB-SubCell"/>
</dbReference>
<gene>
    <name evidence="6" type="ORF">QBC33DRAFT_538784</name>
</gene>
<accession>A0AAJ0FNB5</accession>
<protein>
    <submittedName>
        <fullName evidence="6">Ex11b-like protein</fullName>
    </submittedName>
</protein>
<feature type="compositionally biased region" description="Basic and acidic residues" evidence="5">
    <location>
        <begin position="243"/>
        <end position="260"/>
    </location>
</feature>
<evidence type="ECO:0000313" key="6">
    <source>
        <dbReference type="EMBL" id="KAK1766980.1"/>
    </source>
</evidence>
<comment type="caution">
    <text evidence="6">The sequence shown here is derived from an EMBL/GenBank/DDBJ whole genome shotgun (WGS) entry which is preliminary data.</text>
</comment>
<dbReference type="PANTHER" id="PTHR12652:SF23">
    <property type="entry name" value="MICROBODY (PEROXISOME) PROLIFERATION PROTEIN PEROXIN 11B (EUROFUNG)"/>
    <property type="match status" value="1"/>
</dbReference>
<feature type="compositionally biased region" description="Low complexity" evidence="5">
    <location>
        <begin position="100"/>
        <end position="118"/>
    </location>
</feature>
<evidence type="ECO:0000256" key="1">
    <source>
        <dbReference type="ARBA" id="ARBA00022593"/>
    </source>
</evidence>
<reference evidence="6" key="1">
    <citation type="submission" date="2023-06" db="EMBL/GenBank/DDBJ databases">
        <title>Genome-scale phylogeny and comparative genomics of the fungal order Sordariales.</title>
        <authorList>
            <consortium name="Lawrence Berkeley National Laboratory"/>
            <person name="Hensen N."/>
            <person name="Bonometti L."/>
            <person name="Westerberg I."/>
            <person name="Brannstrom I.O."/>
            <person name="Guillou S."/>
            <person name="Cros-Aarteil S."/>
            <person name="Calhoun S."/>
            <person name="Haridas S."/>
            <person name="Kuo A."/>
            <person name="Mondo S."/>
            <person name="Pangilinan J."/>
            <person name="Riley R."/>
            <person name="Labutti K."/>
            <person name="Andreopoulos B."/>
            <person name="Lipzen A."/>
            <person name="Chen C."/>
            <person name="Yanf M."/>
            <person name="Daum C."/>
            <person name="Ng V."/>
            <person name="Clum A."/>
            <person name="Steindorff A."/>
            <person name="Ohm R."/>
            <person name="Martin F."/>
            <person name="Silar P."/>
            <person name="Natvig D."/>
            <person name="Lalanne C."/>
            <person name="Gautier V."/>
            <person name="Ament-Velasquez S.L."/>
            <person name="Kruys A."/>
            <person name="Hutchinson M.I."/>
            <person name="Powell A.J."/>
            <person name="Barry K."/>
            <person name="Miller A.N."/>
            <person name="Grigoriev I.V."/>
            <person name="Debuchy R."/>
            <person name="Gladieux P."/>
            <person name="Thoren M.H."/>
            <person name="Johannesson H."/>
        </authorList>
    </citation>
    <scope>NUCLEOTIDE SEQUENCE</scope>
    <source>
        <strain evidence="6">8032-3</strain>
    </source>
</reference>
<comment type="subcellular location">
    <subcellularLocation>
        <location evidence="4">Peroxisome membrane</location>
    </subcellularLocation>
</comment>
<dbReference type="InterPro" id="IPR008733">
    <property type="entry name" value="PEX11"/>
</dbReference>
<feature type="region of interest" description="Disordered" evidence="5">
    <location>
        <begin position="100"/>
        <end position="119"/>
    </location>
</feature>
<keyword evidence="2" id="KW-0472">Membrane</keyword>
<evidence type="ECO:0000256" key="5">
    <source>
        <dbReference type="SAM" id="MobiDB-lite"/>
    </source>
</evidence>
<dbReference type="Proteomes" id="UP001244011">
    <property type="component" value="Unassembled WGS sequence"/>
</dbReference>
<dbReference type="AlphaFoldDB" id="A0AAJ0FNB5"/>
<keyword evidence="7" id="KW-1185">Reference proteome</keyword>
<dbReference type="GO" id="GO:0016559">
    <property type="term" value="P:peroxisome fission"/>
    <property type="evidence" value="ECO:0007669"/>
    <property type="project" value="InterPro"/>
</dbReference>
<evidence type="ECO:0000313" key="7">
    <source>
        <dbReference type="Proteomes" id="UP001244011"/>
    </source>
</evidence>
<dbReference type="RefSeq" id="XP_060283193.1">
    <property type="nucleotide sequence ID" value="XM_060427931.1"/>
</dbReference>
<dbReference type="PANTHER" id="PTHR12652">
    <property type="entry name" value="PEROXISOMAL BIOGENESIS FACTOR 11"/>
    <property type="match status" value="1"/>
</dbReference>
<sequence length="324" mass="35088">MASGLEQFIRFGTDAAGLERFLRLIQAILQVTLFYRLPFNALVSAIHLWQAPQSAVAVADTAFIATVLTGLRSRVALGRRFFRMFRFVESFHAAHRLWGSLSPSPSSSSKASSSSWSPGRAETYLDVAGRTFNGMYLLLETALLPDALGVEGLRPWGARGPMLAVEAQRFWFLSLACGALAGALRLLELWALAPVPETGGGYGDGSGDGSGGGTGEEEEEKAVAAEKRTEEKGVETSVLRQQQARERERRNEQREGRRRETVARSRALVRRLVADVLDLALPGSVVGYVKVDEGSVGLAMLGSTVLTGLEVWERCGREADAMSG</sequence>
<name>A0AAJ0FNB5_9PEZI</name>
<dbReference type="EMBL" id="MU839009">
    <property type="protein sequence ID" value="KAK1766980.1"/>
    <property type="molecule type" value="Genomic_DNA"/>
</dbReference>
<organism evidence="6 7">
    <name type="scientific">Phialemonium atrogriseum</name>
    <dbReference type="NCBI Taxonomy" id="1093897"/>
    <lineage>
        <taxon>Eukaryota</taxon>
        <taxon>Fungi</taxon>
        <taxon>Dikarya</taxon>
        <taxon>Ascomycota</taxon>
        <taxon>Pezizomycotina</taxon>
        <taxon>Sordariomycetes</taxon>
        <taxon>Sordariomycetidae</taxon>
        <taxon>Cephalothecales</taxon>
        <taxon>Cephalothecaceae</taxon>
        <taxon>Phialemonium</taxon>
    </lineage>
</organism>
<proteinExistence type="predicted"/>
<keyword evidence="3" id="KW-0576">Peroxisome</keyword>
<keyword evidence="1" id="KW-0962">Peroxisome biogenesis</keyword>
<dbReference type="Pfam" id="PF05648">
    <property type="entry name" value="PEX11"/>
    <property type="match status" value="1"/>
</dbReference>
<feature type="compositionally biased region" description="Basic and acidic residues" evidence="5">
    <location>
        <begin position="221"/>
        <end position="234"/>
    </location>
</feature>
<dbReference type="GeneID" id="85311118"/>
<feature type="compositionally biased region" description="Gly residues" evidence="5">
    <location>
        <begin position="198"/>
        <end position="214"/>
    </location>
</feature>